<feature type="region of interest" description="Disordered" evidence="1">
    <location>
        <begin position="337"/>
        <end position="366"/>
    </location>
</feature>
<keyword evidence="3" id="KW-1185">Reference proteome</keyword>
<protein>
    <submittedName>
        <fullName evidence="2">Uncharacterized protein</fullName>
    </submittedName>
</protein>
<dbReference type="Proteomes" id="UP000018144">
    <property type="component" value="Unassembled WGS sequence"/>
</dbReference>
<accession>U4KX02</accession>
<feature type="compositionally biased region" description="Basic and acidic residues" evidence="1">
    <location>
        <begin position="185"/>
        <end position="229"/>
    </location>
</feature>
<proteinExistence type="predicted"/>
<feature type="compositionally biased region" description="Polar residues" evidence="1">
    <location>
        <begin position="242"/>
        <end position="251"/>
    </location>
</feature>
<name>U4KX02_PYROM</name>
<organism evidence="2 3">
    <name type="scientific">Pyronema omphalodes (strain CBS 100304)</name>
    <name type="common">Pyronema confluens</name>
    <dbReference type="NCBI Taxonomy" id="1076935"/>
    <lineage>
        <taxon>Eukaryota</taxon>
        <taxon>Fungi</taxon>
        <taxon>Dikarya</taxon>
        <taxon>Ascomycota</taxon>
        <taxon>Pezizomycotina</taxon>
        <taxon>Pezizomycetes</taxon>
        <taxon>Pezizales</taxon>
        <taxon>Pyronemataceae</taxon>
        <taxon>Pyronema</taxon>
    </lineage>
</organism>
<gene>
    <name evidence="2" type="ORF">PCON_05833</name>
</gene>
<evidence type="ECO:0000313" key="3">
    <source>
        <dbReference type="Proteomes" id="UP000018144"/>
    </source>
</evidence>
<dbReference type="AlphaFoldDB" id="U4KX02"/>
<evidence type="ECO:0000313" key="2">
    <source>
        <dbReference type="EMBL" id="CCX06246.1"/>
    </source>
</evidence>
<feature type="compositionally biased region" description="Polar residues" evidence="1">
    <location>
        <begin position="259"/>
        <end position="268"/>
    </location>
</feature>
<feature type="region of interest" description="Disordered" evidence="1">
    <location>
        <begin position="175"/>
        <end position="323"/>
    </location>
</feature>
<sequence length="366" mass="42074">MPSRTTGISGTGTFQTIGAFSPFGSPSTPALDSLHPHAAVYHYPHPTLDLPAFFPLVCGYCPVQKHRCWPITPLMVHDSSCPIFPTQPDHLFRIADPHGLTRKSDYPPTCGLELKFPYQGDRVYINEESWRAGYQYPPLPREWERGNYRLRYRMPEIKLPEHMWRMLEKLYQNEEKRSGTGGNQRPREASERREASRGRRQESGPERLNTTKEPRAETRVTADDSDPRRLGRHPTASYLIPSDQSQSQGGSNAKLFGNLTRSKSTGPTSKPEPRELKGAKRGAPIPPVPRVPDKYRQPRDSRPRRDSMDEYAPDRANMDSETLRMAERYKLADIIQREGERKLAEDKAKDDRMRREKLRRTKSGRR</sequence>
<feature type="compositionally biased region" description="Basic and acidic residues" evidence="1">
    <location>
        <begin position="291"/>
        <end position="323"/>
    </location>
</feature>
<evidence type="ECO:0000256" key="1">
    <source>
        <dbReference type="SAM" id="MobiDB-lite"/>
    </source>
</evidence>
<feature type="compositionally biased region" description="Basic and acidic residues" evidence="1">
    <location>
        <begin position="337"/>
        <end position="354"/>
    </location>
</feature>
<feature type="compositionally biased region" description="Basic residues" evidence="1">
    <location>
        <begin position="355"/>
        <end position="366"/>
    </location>
</feature>
<reference evidence="2 3" key="1">
    <citation type="journal article" date="2013" name="PLoS Genet.">
        <title>The genome and development-dependent transcriptomes of Pyronema confluens: a window into fungal evolution.</title>
        <authorList>
            <person name="Traeger S."/>
            <person name="Altegoer F."/>
            <person name="Freitag M."/>
            <person name="Gabaldon T."/>
            <person name="Kempken F."/>
            <person name="Kumar A."/>
            <person name="Marcet-Houben M."/>
            <person name="Poggeler S."/>
            <person name="Stajich J.E."/>
            <person name="Nowrousian M."/>
        </authorList>
    </citation>
    <scope>NUCLEOTIDE SEQUENCE [LARGE SCALE GENOMIC DNA]</scope>
    <source>
        <strain evidence="3">CBS 100304</strain>
        <tissue evidence="2">Vegetative mycelium</tissue>
    </source>
</reference>
<dbReference type="EMBL" id="HF935283">
    <property type="protein sequence ID" value="CCX06246.1"/>
    <property type="molecule type" value="Genomic_DNA"/>
</dbReference>